<protein>
    <submittedName>
        <fullName evidence="2">Uncharacterized protein</fullName>
    </submittedName>
</protein>
<dbReference type="EMBL" id="JAEPQZ010000018">
    <property type="protein sequence ID" value="KAG2172102.1"/>
    <property type="molecule type" value="Genomic_DNA"/>
</dbReference>
<evidence type="ECO:0000313" key="2">
    <source>
        <dbReference type="EMBL" id="KAG2172102.1"/>
    </source>
</evidence>
<sequence length="212" mass="23293">MTGRQPQPAKKLCQNIFDVHRLDLLNVLETLREAFYTPPEREIIKPTSTNDDQKTQETANQTPELVQAPEVVSLTPPAQTKLTSTISAIPSPLRATSTPPATPDTPQQASTPHMDKQPAPKAPAAGRPLVKTKAVPMLHVQRRLITLLKKEPSKYSEAEILRTLSMAFGGNSPYSRIDQRHLAGTLAVVARGMRKKKVLDKLIQARAGLDTN</sequence>
<name>A0A8H7U8J1_MORIS</name>
<dbReference type="AlphaFoldDB" id="A0A8H7U8J1"/>
<dbReference type="OrthoDB" id="2408800at2759"/>
<reference evidence="2" key="1">
    <citation type="submission" date="2020-12" db="EMBL/GenBank/DDBJ databases">
        <title>Metabolic potential, ecology and presence of endohyphal bacteria is reflected in genomic diversity of Mucoromycotina.</title>
        <authorList>
            <person name="Muszewska A."/>
            <person name="Okrasinska A."/>
            <person name="Steczkiewicz K."/>
            <person name="Drgas O."/>
            <person name="Orlowska M."/>
            <person name="Perlinska-Lenart U."/>
            <person name="Aleksandrzak-Piekarczyk T."/>
            <person name="Szatraj K."/>
            <person name="Zielenkiewicz U."/>
            <person name="Pilsyk S."/>
            <person name="Malc E."/>
            <person name="Mieczkowski P."/>
            <person name="Kruszewska J.S."/>
            <person name="Biernat P."/>
            <person name="Pawlowska J."/>
        </authorList>
    </citation>
    <scope>NUCLEOTIDE SEQUENCE</scope>
    <source>
        <strain evidence="2">WA0000067209</strain>
    </source>
</reference>
<proteinExistence type="predicted"/>
<feature type="region of interest" description="Disordered" evidence="1">
    <location>
        <begin position="39"/>
        <end position="69"/>
    </location>
</feature>
<gene>
    <name evidence="2" type="ORF">INT43_001579</name>
</gene>
<comment type="caution">
    <text evidence="2">The sequence shown here is derived from an EMBL/GenBank/DDBJ whole genome shotgun (WGS) entry which is preliminary data.</text>
</comment>
<dbReference type="Proteomes" id="UP000654370">
    <property type="component" value="Unassembled WGS sequence"/>
</dbReference>
<organism evidence="2 3">
    <name type="scientific">Mortierella isabellina</name>
    <name type="common">Filamentous fungus</name>
    <name type="synonym">Umbelopsis isabellina</name>
    <dbReference type="NCBI Taxonomy" id="91625"/>
    <lineage>
        <taxon>Eukaryota</taxon>
        <taxon>Fungi</taxon>
        <taxon>Fungi incertae sedis</taxon>
        <taxon>Mucoromycota</taxon>
        <taxon>Mucoromycotina</taxon>
        <taxon>Umbelopsidomycetes</taxon>
        <taxon>Umbelopsidales</taxon>
        <taxon>Umbelopsidaceae</taxon>
        <taxon>Umbelopsis</taxon>
    </lineage>
</organism>
<keyword evidence="3" id="KW-1185">Reference proteome</keyword>
<feature type="compositionally biased region" description="Polar residues" evidence="1">
    <location>
        <begin position="46"/>
        <end position="64"/>
    </location>
</feature>
<feature type="compositionally biased region" description="Low complexity" evidence="1">
    <location>
        <begin position="95"/>
        <end position="112"/>
    </location>
</feature>
<evidence type="ECO:0000256" key="1">
    <source>
        <dbReference type="SAM" id="MobiDB-lite"/>
    </source>
</evidence>
<evidence type="ECO:0000313" key="3">
    <source>
        <dbReference type="Proteomes" id="UP000654370"/>
    </source>
</evidence>
<accession>A0A8H7U8J1</accession>
<feature type="region of interest" description="Disordered" evidence="1">
    <location>
        <begin position="83"/>
        <end position="126"/>
    </location>
</feature>